<evidence type="ECO:0000256" key="3">
    <source>
        <dbReference type="ARBA" id="ARBA00022967"/>
    </source>
</evidence>
<dbReference type="InterPro" id="IPR023299">
    <property type="entry name" value="ATPase_P-typ_cyto_dom_N"/>
</dbReference>
<feature type="transmembrane region" description="Helical" evidence="6">
    <location>
        <begin position="247"/>
        <end position="272"/>
    </location>
</feature>
<evidence type="ECO:0000313" key="8">
    <source>
        <dbReference type="EMBL" id="KRL26141.1"/>
    </source>
</evidence>
<keyword evidence="3" id="KW-1278">Translocase</keyword>
<dbReference type="GO" id="GO:0016887">
    <property type="term" value="F:ATP hydrolysis activity"/>
    <property type="evidence" value="ECO:0007669"/>
    <property type="project" value="InterPro"/>
</dbReference>
<dbReference type="SFLD" id="SFLDF00027">
    <property type="entry name" value="p-type_atpase"/>
    <property type="match status" value="1"/>
</dbReference>
<dbReference type="AlphaFoldDB" id="A0A0R1P0U7"/>
<feature type="transmembrane region" description="Helical" evidence="6">
    <location>
        <begin position="64"/>
        <end position="81"/>
    </location>
</feature>
<feature type="transmembrane region" description="Helical" evidence="6">
    <location>
        <begin position="37"/>
        <end position="58"/>
    </location>
</feature>
<dbReference type="Gene3D" id="3.40.50.1000">
    <property type="entry name" value="HAD superfamily/HAD-like"/>
    <property type="match status" value="1"/>
</dbReference>
<dbReference type="SUPFAM" id="SSF56784">
    <property type="entry name" value="HAD-like"/>
    <property type="match status" value="1"/>
</dbReference>
<dbReference type="RefSeq" id="WP_057752157.1">
    <property type="nucleotide sequence ID" value="NZ_AZER01000024.1"/>
</dbReference>
<dbReference type="SFLD" id="SFLDS00003">
    <property type="entry name" value="Haloacid_Dehalogenase"/>
    <property type="match status" value="1"/>
</dbReference>
<dbReference type="EMBL" id="AZER01000024">
    <property type="protein sequence ID" value="KRL26141.1"/>
    <property type="molecule type" value="Genomic_DNA"/>
</dbReference>
<dbReference type="PANTHER" id="PTHR42861">
    <property type="entry name" value="CALCIUM-TRANSPORTING ATPASE"/>
    <property type="match status" value="1"/>
</dbReference>
<evidence type="ECO:0000313" key="9">
    <source>
        <dbReference type="Proteomes" id="UP000051445"/>
    </source>
</evidence>
<feature type="transmembrane region" description="Helical" evidence="6">
    <location>
        <begin position="617"/>
        <end position="635"/>
    </location>
</feature>
<evidence type="ECO:0000259" key="7">
    <source>
        <dbReference type="Pfam" id="PF00122"/>
    </source>
</evidence>
<evidence type="ECO:0000256" key="1">
    <source>
        <dbReference type="ARBA" id="ARBA00004141"/>
    </source>
</evidence>
<comment type="subcellular location">
    <subcellularLocation>
        <location evidence="1">Membrane</location>
        <topology evidence="1">Multi-pass membrane protein</topology>
    </subcellularLocation>
</comment>
<evidence type="ECO:0000256" key="6">
    <source>
        <dbReference type="SAM" id="Phobius"/>
    </source>
</evidence>
<feature type="transmembrane region" description="Helical" evidence="6">
    <location>
        <begin position="210"/>
        <end position="227"/>
    </location>
</feature>
<dbReference type="PROSITE" id="PS00154">
    <property type="entry name" value="ATPASE_E1_E2"/>
    <property type="match status" value="1"/>
</dbReference>
<keyword evidence="9" id="KW-1185">Reference proteome</keyword>
<dbReference type="Pfam" id="PF00122">
    <property type="entry name" value="E1-E2_ATPase"/>
    <property type="match status" value="1"/>
</dbReference>
<dbReference type="InterPro" id="IPR008250">
    <property type="entry name" value="ATPase_P-typ_transduc_dom_A_sf"/>
</dbReference>
<evidence type="ECO:0000256" key="5">
    <source>
        <dbReference type="ARBA" id="ARBA00023136"/>
    </source>
</evidence>
<dbReference type="InterPro" id="IPR001757">
    <property type="entry name" value="P_typ_ATPase"/>
</dbReference>
<dbReference type="STRING" id="1423746.FD27_GL001278"/>
<dbReference type="Pfam" id="PF00702">
    <property type="entry name" value="Hydrolase"/>
    <property type="match status" value="1"/>
</dbReference>
<dbReference type="GO" id="GO:0005524">
    <property type="term" value="F:ATP binding"/>
    <property type="evidence" value="ECO:0007669"/>
    <property type="project" value="InterPro"/>
</dbReference>
<dbReference type="PATRIC" id="fig|1423746.3.peg.1303"/>
<dbReference type="GO" id="GO:0016020">
    <property type="term" value="C:membrane"/>
    <property type="evidence" value="ECO:0007669"/>
    <property type="project" value="UniProtKB-SubCell"/>
</dbReference>
<feature type="transmembrane region" description="Helical" evidence="6">
    <location>
        <begin position="589"/>
        <end position="611"/>
    </location>
</feature>
<dbReference type="Gene3D" id="1.20.1110.10">
    <property type="entry name" value="Calcium-transporting ATPase, transmembrane domain"/>
    <property type="match status" value="1"/>
</dbReference>
<feature type="transmembrane region" description="Helical" evidence="6">
    <location>
        <begin position="740"/>
        <end position="764"/>
    </location>
</feature>
<sequence>MDGLSTQEVQQRINDGQVNHHQTSGEKSFRQIVHDNVMTYFNLIFLIVTVLILIGHHYTISDFLYLPVVIANAVIGIFQEWRSQKTLRKLTIVNVLQVTVRRDGQDHHIKVDQLVRDDLLYLHAGDQISVDGQLVDGHLTTDESILTGEADEISKGQGDTLYSGSYVIAGDGMLRVTKVGDETYAAQLIAKAKQTDRNDQGEMVRAIDRIVNWIGILIIPLGMAMVYQSMVTNHHSFSVAISEMVAAVIGMIPEGLYLLVTVALATSAVRLAHHRVMIHDMHSIEQLSRVDTLCIDKTGTITEPDMQVTQVLPMHAIQETALKELIGQQVHQLAADNATMAALQKYFPQPSTIQPAARIIPFESANKYSALVYDHAVYAIGAPENLLKDSFDRYAKQIQQIAAGGQRVLAFGKTDQAIGSKLPKPIELLALIILQNPVRANAPATFDYFAHQDVAIKVISGDNPVTVSAVAKQADIQGAADYVDARQLKTDRQIQDAAQKYTIFGRVTPAKKQQLVQALQAQQHTVAMTGDGVNDILALKTADCSIAMATGASAAMNAASIVLLDSDFSMMPRIVDEGRQTVNNIQRSASLFLIKNIFSFLMALITIFTAMSYPLKSAQISLISAFMIGIPGYLLTFEPDHTRIHDHFTRTVMLNALPAALVDVFAIGLLMTVGQVFDIGDSDISTVSALIMAFVGIAMLIYLSQPLTWLRGIIIAVSAVGFIVAVTMMGDLFRFARPSLLVLALGIVFLLAAEAVLINFRWLFNWFNGLFSRGHARYQAGKHARHR</sequence>
<gene>
    <name evidence="8" type="ORF">FD27_GL001278</name>
</gene>
<comment type="caution">
    <text evidence="8">The sequence shown here is derived from an EMBL/GenBank/DDBJ whole genome shotgun (WGS) entry which is preliminary data.</text>
</comment>
<dbReference type="InterPro" id="IPR023214">
    <property type="entry name" value="HAD_sf"/>
</dbReference>
<feature type="transmembrane region" description="Helical" evidence="6">
    <location>
        <begin position="683"/>
        <end position="702"/>
    </location>
</feature>
<feature type="domain" description="P-type ATPase A" evidence="7">
    <location>
        <begin position="97"/>
        <end position="191"/>
    </location>
</feature>
<keyword evidence="2 6" id="KW-0812">Transmembrane</keyword>
<name>A0A0R1P0U7_9LACO</name>
<proteinExistence type="predicted"/>
<dbReference type="InterPro" id="IPR059000">
    <property type="entry name" value="ATPase_P-type_domA"/>
</dbReference>
<dbReference type="SFLD" id="SFLDG00002">
    <property type="entry name" value="C1.7:_P-type_atpase_like"/>
    <property type="match status" value="1"/>
</dbReference>
<keyword evidence="4 6" id="KW-1133">Transmembrane helix</keyword>
<feature type="transmembrane region" description="Helical" evidence="6">
    <location>
        <begin position="709"/>
        <end position="728"/>
    </location>
</feature>
<protein>
    <submittedName>
        <fullName evidence="8">E1-E2 family cation-transporting ATPase</fullName>
    </submittedName>
</protein>
<reference evidence="8 9" key="1">
    <citation type="journal article" date="2015" name="Genome Announc.">
        <title>Expanding the biotechnology potential of lactobacilli through comparative genomics of 213 strains and associated genera.</title>
        <authorList>
            <person name="Sun Z."/>
            <person name="Harris H.M."/>
            <person name="McCann A."/>
            <person name="Guo C."/>
            <person name="Argimon S."/>
            <person name="Zhang W."/>
            <person name="Yang X."/>
            <person name="Jeffery I.B."/>
            <person name="Cooney J.C."/>
            <person name="Kagawa T.F."/>
            <person name="Liu W."/>
            <person name="Song Y."/>
            <person name="Salvetti E."/>
            <person name="Wrobel A."/>
            <person name="Rasinkangas P."/>
            <person name="Parkhill J."/>
            <person name="Rea M.C."/>
            <person name="O'Sullivan O."/>
            <person name="Ritari J."/>
            <person name="Douillard F.P."/>
            <person name="Paul Ross R."/>
            <person name="Yang R."/>
            <person name="Briner A.E."/>
            <person name="Felis G.E."/>
            <person name="de Vos W.M."/>
            <person name="Barrangou R."/>
            <person name="Klaenhammer T.R."/>
            <person name="Caufield P.W."/>
            <person name="Cui Y."/>
            <person name="Zhang H."/>
            <person name="O'Toole P.W."/>
        </authorList>
    </citation>
    <scope>NUCLEOTIDE SEQUENCE [LARGE SCALE GENOMIC DNA]</scope>
    <source>
        <strain evidence="8 9">DSM 13145</strain>
    </source>
</reference>
<dbReference type="InterPro" id="IPR023298">
    <property type="entry name" value="ATPase_P-typ_TM_dom_sf"/>
</dbReference>
<dbReference type="InterPro" id="IPR018303">
    <property type="entry name" value="ATPase_P-typ_P_site"/>
</dbReference>
<dbReference type="InterPro" id="IPR044492">
    <property type="entry name" value="P_typ_ATPase_HD_dom"/>
</dbReference>
<dbReference type="Gene3D" id="2.70.150.10">
    <property type="entry name" value="Calcium-transporting ATPase, cytoplasmic transduction domain A"/>
    <property type="match status" value="1"/>
</dbReference>
<dbReference type="PRINTS" id="PR00119">
    <property type="entry name" value="CATATPASE"/>
</dbReference>
<organism evidence="8 9">
    <name type="scientific">Limosilactobacillus frumenti DSM 13145</name>
    <dbReference type="NCBI Taxonomy" id="1423746"/>
    <lineage>
        <taxon>Bacteria</taxon>
        <taxon>Bacillati</taxon>
        <taxon>Bacillota</taxon>
        <taxon>Bacilli</taxon>
        <taxon>Lactobacillales</taxon>
        <taxon>Lactobacillaceae</taxon>
        <taxon>Limosilactobacillus</taxon>
    </lineage>
</organism>
<evidence type="ECO:0000256" key="2">
    <source>
        <dbReference type="ARBA" id="ARBA00022692"/>
    </source>
</evidence>
<feature type="transmembrane region" description="Helical" evidence="6">
    <location>
        <begin position="656"/>
        <end position="677"/>
    </location>
</feature>
<dbReference type="SUPFAM" id="SSF81665">
    <property type="entry name" value="Calcium ATPase, transmembrane domain M"/>
    <property type="match status" value="1"/>
</dbReference>
<keyword evidence="5 6" id="KW-0472">Membrane</keyword>
<evidence type="ECO:0000256" key="4">
    <source>
        <dbReference type="ARBA" id="ARBA00022989"/>
    </source>
</evidence>
<dbReference type="InterPro" id="IPR036412">
    <property type="entry name" value="HAD-like_sf"/>
</dbReference>
<dbReference type="Proteomes" id="UP000051445">
    <property type="component" value="Unassembled WGS sequence"/>
</dbReference>
<dbReference type="NCBIfam" id="TIGR01494">
    <property type="entry name" value="ATPase_P-type"/>
    <property type="match status" value="2"/>
</dbReference>
<dbReference type="SUPFAM" id="SSF81653">
    <property type="entry name" value="Calcium ATPase, transduction domain A"/>
    <property type="match status" value="1"/>
</dbReference>
<dbReference type="Gene3D" id="3.40.1110.10">
    <property type="entry name" value="Calcium-transporting ATPase, cytoplasmic domain N"/>
    <property type="match status" value="1"/>
</dbReference>
<accession>A0A0R1P0U7</accession>